<feature type="domain" description="1-deoxy-D-xylulose 5-phosphate reductoisomerase C-terminal" evidence="11">
    <location>
        <begin position="146"/>
        <end position="229"/>
    </location>
</feature>
<evidence type="ECO:0000259" key="10">
    <source>
        <dbReference type="Pfam" id="PF02670"/>
    </source>
</evidence>
<feature type="binding site" evidence="9">
    <location>
        <position position="152"/>
    </location>
    <ligand>
        <name>Mn(2+)</name>
        <dbReference type="ChEBI" id="CHEBI:29035"/>
    </ligand>
</feature>
<evidence type="ECO:0000259" key="12">
    <source>
        <dbReference type="Pfam" id="PF13288"/>
    </source>
</evidence>
<feature type="binding site" evidence="9">
    <location>
        <position position="13"/>
    </location>
    <ligand>
        <name>NADPH</name>
        <dbReference type="ChEBI" id="CHEBI:57783"/>
    </ligand>
</feature>
<evidence type="ECO:0000313" key="14">
    <source>
        <dbReference type="Proteomes" id="UP000264883"/>
    </source>
</evidence>
<accession>A0A343JBL5</accession>
<keyword evidence="13" id="KW-0413">Isomerase</keyword>
<dbReference type="OrthoDB" id="9806546at2"/>
<dbReference type="GO" id="GO:0070402">
    <property type="term" value="F:NADPH binding"/>
    <property type="evidence" value="ECO:0007669"/>
    <property type="project" value="InterPro"/>
</dbReference>
<evidence type="ECO:0000256" key="2">
    <source>
        <dbReference type="ARBA" id="ARBA00006825"/>
    </source>
</evidence>
<feature type="binding site" evidence="9">
    <location>
        <position position="150"/>
    </location>
    <ligand>
        <name>Mn(2+)</name>
        <dbReference type="ChEBI" id="CHEBI:29035"/>
    </ligand>
</feature>
<dbReference type="SUPFAM" id="SSF69055">
    <property type="entry name" value="1-deoxy-D-xylulose-5-phosphate reductoisomerase, C-terminal domain"/>
    <property type="match status" value="1"/>
</dbReference>
<dbReference type="InterPro" id="IPR013644">
    <property type="entry name" value="DXP_reductoisomerase_C"/>
</dbReference>
<keyword evidence="7 9" id="KW-0414">Isoprene biosynthesis</keyword>
<dbReference type="GO" id="GO:0016853">
    <property type="term" value="F:isomerase activity"/>
    <property type="evidence" value="ECO:0007669"/>
    <property type="project" value="UniProtKB-KW"/>
</dbReference>
<dbReference type="RefSeq" id="WP_119865063.1">
    <property type="nucleotide sequence ID" value="NZ_CP016786.1"/>
</dbReference>
<keyword evidence="6 9" id="KW-0464">Manganese</keyword>
<comment type="cofactor">
    <cofactor evidence="9">
        <name>Mg(2+)</name>
        <dbReference type="ChEBI" id="CHEBI:18420"/>
    </cofactor>
    <cofactor evidence="9">
        <name>Mn(2+)</name>
        <dbReference type="ChEBI" id="CHEBI:29035"/>
    </cofactor>
</comment>
<feature type="binding site" evidence="9">
    <location>
        <position position="152"/>
    </location>
    <ligand>
        <name>1-deoxy-D-xylulose 5-phosphate</name>
        <dbReference type="ChEBI" id="CHEBI:57792"/>
    </ligand>
</feature>
<reference evidence="13 14" key="1">
    <citation type="submission" date="2016-08" db="EMBL/GenBank/DDBJ databases">
        <title>Complete Genome Sequence Of The Indigo Reducing Clostridium isatidis DSM15098.</title>
        <authorList>
            <person name="Little G.T."/>
            <person name="Minton N.P."/>
        </authorList>
    </citation>
    <scope>NUCLEOTIDE SEQUENCE [LARGE SCALE GENOMIC DNA]</scope>
    <source>
        <strain evidence="13 14">DSM 15098</strain>
    </source>
</reference>
<dbReference type="AlphaFoldDB" id="A0A343JBL5"/>
<dbReference type="PIRSF" id="PIRSF006205">
    <property type="entry name" value="Dxp_reductismrs"/>
    <property type="match status" value="1"/>
</dbReference>
<feature type="domain" description="1-deoxy-D-xylulose 5-phosphate reductoisomerase N-terminal" evidence="10">
    <location>
        <begin position="4"/>
        <end position="132"/>
    </location>
</feature>
<dbReference type="InterPro" id="IPR026877">
    <property type="entry name" value="DXPR_C"/>
</dbReference>
<dbReference type="Pfam" id="PF08436">
    <property type="entry name" value="DXP_redisom_C"/>
    <property type="match status" value="1"/>
</dbReference>
<keyword evidence="9" id="KW-0460">Magnesium</keyword>
<evidence type="ECO:0000256" key="5">
    <source>
        <dbReference type="ARBA" id="ARBA00023002"/>
    </source>
</evidence>
<dbReference type="Proteomes" id="UP000264883">
    <property type="component" value="Chromosome"/>
</dbReference>
<keyword evidence="5 9" id="KW-0560">Oxidoreductase</keyword>
<evidence type="ECO:0000256" key="3">
    <source>
        <dbReference type="ARBA" id="ARBA00022723"/>
    </source>
</evidence>
<organism evidence="13 14">
    <name type="scientific">Clostridium isatidis</name>
    <dbReference type="NCBI Taxonomy" id="182773"/>
    <lineage>
        <taxon>Bacteria</taxon>
        <taxon>Bacillati</taxon>
        <taxon>Bacillota</taxon>
        <taxon>Clostridia</taxon>
        <taxon>Eubacteriales</taxon>
        <taxon>Clostridiaceae</taxon>
        <taxon>Clostridium</taxon>
    </lineage>
</organism>
<dbReference type="InterPro" id="IPR036291">
    <property type="entry name" value="NAD(P)-bd_dom_sf"/>
</dbReference>
<gene>
    <name evidence="9" type="primary">dxr</name>
    <name evidence="13" type="ORF">BEN51_05400</name>
</gene>
<feature type="binding site" evidence="9">
    <location>
        <position position="11"/>
    </location>
    <ligand>
        <name>NADPH</name>
        <dbReference type="ChEBI" id="CHEBI:57783"/>
    </ligand>
</feature>
<dbReference type="UniPathway" id="UPA00056">
    <property type="reaction ID" value="UER00092"/>
</dbReference>
<protein>
    <recommendedName>
        <fullName evidence="9">1-deoxy-D-xylulose 5-phosphate reductoisomerase</fullName>
        <shortName evidence="9">DXP reductoisomerase</shortName>
        <ecNumber evidence="9">1.1.1.267</ecNumber>
    </recommendedName>
    <alternativeName>
        <fullName evidence="9">1-deoxyxylulose-5-phosphate reductoisomerase</fullName>
    </alternativeName>
    <alternativeName>
        <fullName evidence="9">2-C-methyl-D-erythritol 4-phosphate synthase</fullName>
    </alternativeName>
</protein>
<feature type="binding site" evidence="9">
    <location>
        <position position="124"/>
    </location>
    <ligand>
        <name>NADPH</name>
        <dbReference type="ChEBI" id="CHEBI:57783"/>
    </ligand>
</feature>
<dbReference type="Gene3D" id="3.40.50.720">
    <property type="entry name" value="NAD(P)-binding Rossmann-like Domain"/>
    <property type="match status" value="1"/>
</dbReference>
<evidence type="ECO:0000256" key="8">
    <source>
        <dbReference type="ARBA" id="ARBA00048543"/>
    </source>
</evidence>
<feature type="binding site" evidence="9">
    <location>
        <position position="221"/>
    </location>
    <ligand>
        <name>Mn(2+)</name>
        <dbReference type="ChEBI" id="CHEBI:29035"/>
    </ligand>
</feature>
<dbReference type="GO" id="GO:0030145">
    <property type="term" value="F:manganese ion binding"/>
    <property type="evidence" value="ECO:0007669"/>
    <property type="project" value="TreeGrafter"/>
</dbReference>
<feature type="binding site" evidence="9">
    <location>
        <position position="205"/>
    </location>
    <ligand>
        <name>NADPH</name>
        <dbReference type="ChEBI" id="CHEBI:57783"/>
    </ligand>
</feature>
<feature type="binding site" evidence="9">
    <location>
        <position position="176"/>
    </location>
    <ligand>
        <name>1-deoxy-D-xylulose 5-phosphate</name>
        <dbReference type="ChEBI" id="CHEBI:57792"/>
    </ligand>
</feature>
<evidence type="ECO:0000256" key="7">
    <source>
        <dbReference type="ARBA" id="ARBA00023229"/>
    </source>
</evidence>
<comment type="function">
    <text evidence="9">Catalyzes the NADPH-dependent rearrangement and reduction of 1-deoxy-D-xylulose-5-phosphate (DXP) to 2-C-methyl-D-erythritol 4-phosphate (MEP).</text>
</comment>
<dbReference type="EMBL" id="CP016786">
    <property type="protein sequence ID" value="ASW42923.1"/>
    <property type="molecule type" value="Genomic_DNA"/>
</dbReference>
<dbReference type="GO" id="GO:0030604">
    <property type="term" value="F:1-deoxy-D-xylulose-5-phosphate reductoisomerase activity"/>
    <property type="evidence" value="ECO:0007669"/>
    <property type="project" value="UniProtKB-UniRule"/>
</dbReference>
<dbReference type="Pfam" id="PF02670">
    <property type="entry name" value="DXP_reductoisom"/>
    <property type="match status" value="1"/>
</dbReference>
<evidence type="ECO:0000256" key="9">
    <source>
        <dbReference type="HAMAP-Rule" id="MF_00183"/>
    </source>
</evidence>
<dbReference type="GO" id="GO:0051484">
    <property type="term" value="P:isopentenyl diphosphate biosynthetic process, methylerythritol 4-phosphate pathway involved in terpenoid biosynthetic process"/>
    <property type="evidence" value="ECO:0007669"/>
    <property type="project" value="UniProtKB-ARBA"/>
</dbReference>
<evidence type="ECO:0000256" key="1">
    <source>
        <dbReference type="ARBA" id="ARBA00005094"/>
    </source>
</evidence>
<comment type="caution">
    <text evidence="9">Lacks conserved residue(s) required for the propagation of feature annotation.</text>
</comment>
<dbReference type="KEGG" id="cia:BEN51_05400"/>
<comment type="similarity">
    <text evidence="2 9">Belongs to the DXR family.</text>
</comment>
<dbReference type="PANTHER" id="PTHR30525:SF0">
    <property type="entry name" value="1-DEOXY-D-XYLULOSE 5-PHOSPHATE REDUCTOISOMERASE, CHLOROPLASTIC"/>
    <property type="match status" value="1"/>
</dbReference>
<feature type="binding site" evidence="9">
    <location>
        <position position="217"/>
    </location>
    <ligand>
        <name>1-deoxy-D-xylulose 5-phosphate</name>
        <dbReference type="ChEBI" id="CHEBI:57792"/>
    </ligand>
</feature>
<feature type="binding site" evidence="9">
    <location>
        <position position="221"/>
    </location>
    <ligand>
        <name>1-deoxy-D-xylulose 5-phosphate</name>
        <dbReference type="ChEBI" id="CHEBI:57792"/>
    </ligand>
</feature>
<keyword evidence="14" id="KW-1185">Reference proteome</keyword>
<name>A0A343JBL5_9CLOT</name>
<evidence type="ECO:0000256" key="6">
    <source>
        <dbReference type="ARBA" id="ARBA00023211"/>
    </source>
</evidence>
<comment type="pathway">
    <text evidence="1 9">Isoprenoid biosynthesis; isopentenyl diphosphate biosynthesis via DXP pathway; isopentenyl diphosphate from 1-deoxy-D-xylulose 5-phosphate: step 1/6.</text>
</comment>
<evidence type="ECO:0000256" key="4">
    <source>
        <dbReference type="ARBA" id="ARBA00022857"/>
    </source>
</evidence>
<evidence type="ECO:0000313" key="13">
    <source>
        <dbReference type="EMBL" id="ASW42923.1"/>
    </source>
</evidence>
<feature type="binding site" evidence="9">
    <location>
        <position position="151"/>
    </location>
    <ligand>
        <name>1-deoxy-D-xylulose 5-phosphate</name>
        <dbReference type="ChEBI" id="CHEBI:57792"/>
    </ligand>
</feature>
<dbReference type="FunFam" id="3.40.50.720:FF:000045">
    <property type="entry name" value="1-deoxy-D-xylulose 5-phosphate reductoisomerase"/>
    <property type="match status" value="1"/>
</dbReference>
<dbReference type="Pfam" id="PF13288">
    <property type="entry name" value="DXPR_C"/>
    <property type="match status" value="1"/>
</dbReference>
<dbReference type="SUPFAM" id="SSF55347">
    <property type="entry name" value="Glyceraldehyde-3-phosphate dehydrogenase-like, C-terminal domain"/>
    <property type="match status" value="1"/>
</dbReference>
<proteinExistence type="inferred from homology"/>
<feature type="binding site" evidence="9">
    <location>
        <position position="218"/>
    </location>
    <ligand>
        <name>1-deoxy-D-xylulose 5-phosphate</name>
        <dbReference type="ChEBI" id="CHEBI:57792"/>
    </ligand>
</feature>
<feature type="binding site" evidence="9">
    <location>
        <position position="126"/>
    </location>
    <ligand>
        <name>NADPH</name>
        <dbReference type="ChEBI" id="CHEBI:57783"/>
    </ligand>
</feature>
<feature type="domain" description="DXP reductoisomerase C-terminal" evidence="12">
    <location>
        <begin position="261"/>
        <end position="380"/>
    </location>
</feature>
<evidence type="ECO:0000259" key="11">
    <source>
        <dbReference type="Pfam" id="PF08436"/>
    </source>
</evidence>
<dbReference type="InterPro" id="IPR013512">
    <property type="entry name" value="DXP_reductoisomerase_N"/>
</dbReference>
<feature type="binding site" evidence="9">
    <location>
        <position position="212"/>
    </location>
    <ligand>
        <name>1-deoxy-D-xylulose 5-phosphate</name>
        <dbReference type="ChEBI" id="CHEBI:57792"/>
    </ligand>
</feature>
<feature type="binding site" evidence="9">
    <location>
        <position position="199"/>
    </location>
    <ligand>
        <name>1-deoxy-D-xylulose 5-phosphate</name>
        <dbReference type="ChEBI" id="CHEBI:57792"/>
    </ligand>
</feature>
<sequence length="386" mass="43381">MNNISILGVTGSIGIQTLDVIRKSNKEINLVGVSANTSVNKMKEIIKEFMPKYVAMMDRNAADDIKSYCIENNFNIEVYSAIEGLEKIATLEEIDMVVTSVVGMIGLRPTIKAIEAKKDIALANKETLVVAGELIMKKARENNIKIYPVDSEHSAIFQALSGYKTDDISKIILTASGGPFRGKNLEYLKNVTVEEALNHPKWNMGKKISIDSATLMNKGLEVIEAHYLFNCSYDKIEVIIHPQSIIHSMVEYKDASVIAQLGSTDMRLPIQYALNKKVRKHPIASKLNFYEISELTFEKPDMETFKCLKLAYQAGKEGGLAPCILNSANEEAVALLLEEKINFIEIPTIIEKALEYFKEEKSKELTLENILEIDYKVRKYVRDNCK</sequence>
<dbReference type="HAMAP" id="MF_00183">
    <property type="entry name" value="DXP_reductoisom"/>
    <property type="match status" value="1"/>
</dbReference>
<feature type="binding site" evidence="9">
    <location>
        <position position="125"/>
    </location>
    <ligand>
        <name>1-deoxy-D-xylulose 5-phosphate</name>
        <dbReference type="ChEBI" id="CHEBI:57792"/>
    </ligand>
</feature>
<dbReference type="InterPro" id="IPR003821">
    <property type="entry name" value="DXP_reductoisomerase"/>
</dbReference>
<dbReference type="Gene3D" id="1.10.1740.10">
    <property type="match status" value="1"/>
</dbReference>
<dbReference type="SUPFAM" id="SSF51735">
    <property type="entry name" value="NAD(P)-binding Rossmann-fold domains"/>
    <property type="match status" value="1"/>
</dbReference>
<feature type="binding site" evidence="9">
    <location>
        <position position="10"/>
    </location>
    <ligand>
        <name>NADPH</name>
        <dbReference type="ChEBI" id="CHEBI:57783"/>
    </ligand>
</feature>
<dbReference type="NCBIfam" id="TIGR00243">
    <property type="entry name" value="Dxr"/>
    <property type="match status" value="1"/>
</dbReference>
<comment type="catalytic activity">
    <reaction evidence="8">
        <text>2-C-methyl-D-erythritol 4-phosphate + NADP(+) = 1-deoxy-D-xylulose 5-phosphate + NADPH + H(+)</text>
        <dbReference type="Rhea" id="RHEA:13717"/>
        <dbReference type="ChEBI" id="CHEBI:15378"/>
        <dbReference type="ChEBI" id="CHEBI:57783"/>
        <dbReference type="ChEBI" id="CHEBI:57792"/>
        <dbReference type="ChEBI" id="CHEBI:58262"/>
        <dbReference type="ChEBI" id="CHEBI:58349"/>
        <dbReference type="EC" id="1.1.1.267"/>
    </reaction>
    <physiologicalReaction direction="right-to-left" evidence="8">
        <dbReference type="Rhea" id="RHEA:13719"/>
    </physiologicalReaction>
</comment>
<dbReference type="PANTHER" id="PTHR30525">
    <property type="entry name" value="1-DEOXY-D-XYLULOSE 5-PHOSPHATE REDUCTOISOMERASE"/>
    <property type="match status" value="1"/>
</dbReference>
<dbReference type="EC" id="1.1.1.267" evidence="9"/>
<dbReference type="InterPro" id="IPR036169">
    <property type="entry name" value="DXPR_C_sf"/>
</dbReference>
<dbReference type="NCBIfam" id="NF009114">
    <property type="entry name" value="PRK12464.1"/>
    <property type="match status" value="1"/>
</dbReference>
<keyword evidence="4 9" id="KW-0521">NADP</keyword>
<feature type="binding site" evidence="9">
    <location>
        <position position="12"/>
    </location>
    <ligand>
        <name>NADPH</name>
        <dbReference type="ChEBI" id="CHEBI:57783"/>
    </ligand>
</feature>
<keyword evidence="3 9" id="KW-0479">Metal-binding</keyword>